<dbReference type="Proteomes" id="UP001209666">
    <property type="component" value="Unassembled WGS sequence"/>
</dbReference>
<dbReference type="InterPro" id="IPR043148">
    <property type="entry name" value="TagF_C"/>
</dbReference>
<evidence type="ECO:0000313" key="1">
    <source>
        <dbReference type="EMBL" id="MCU6717416.1"/>
    </source>
</evidence>
<comment type="caution">
    <text evidence="1">The sequence shown here is derived from an EMBL/GenBank/DDBJ whole genome shotgun (WGS) entry which is preliminary data.</text>
</comment>
<organism evidence="1 2">
    <name type="scientific">Roseburia amylophila</name>
    <dbReference type="NCBI Taxonomy" id="2981794"/>
    <lineage>
        <taxon>Bacteria</taxon>
        <taxon>Bacillati</taxon>
        <taxon>Bacillota</taxon>
        <taxon>Clostridia</taxon>
        <taxon>Lachnospirales</taxon>
        <taxon>Lachnospiraceae</taxon>
        <taxon>Roseburia</taxon>
    </lineage>
</organism>
<dbReference type="Gene3D" id="3.40.50.12580">
    <property type="match status" value="1"/>
</dbReference>
<dbReference type="RefSeq" id="WP_262623904.1">
    <property type="nucleotide sequence ID" value="NZ_JAOQKI010000012.1"/>
</dbReference>
<keyword evidence="2" id="KW-1185">Reference proteome</keyword>
<dbReference type="EMBL" id="JAOQKI010000012">
    <property type="protein sequence ID" value="MCU6717416.1"/>
    <property type="molecule type" value="Genomic_DNA"/>
</dbReference>
<gene>
    <name evidence="1" type="ORF">OCV43_09020</name>
</gene>
<protein>
    <recommendedName>
        <fullName evidence="3">CDP-Glycerol:Poly(Glycerophosphate) glycerophosphotransferase</fullName>
    </recommendedName>
</protein>
<sequence>MKQSERKKVQSILENIRKQHNILESLPEKEVFALLEENQGTIIELGNYVEQNMGQTAPFIRMLEEYCELVYQMFQSMKKNNRLQAAVENERAGKKLEQAEDYYVKHLLYRKYEILFLPYKAAMWDSMESIYLAAEQNSKCRVSVMPVPYYLLEDGKKTAVYEGNRFPEGLPIVDAYQYKLKEERPDVIFIHNPYDGYNRVTRVEEQFYSSELIKYTSHLCYVPYDVVNENSFNETYCIVPGVRNAWKIFVQSEKLREIYAKYVGADKVVALGSPKIDKILKGRNGVTVPMQWEKVIGTKTVFLLNTHVSRIINEKTGAFTFLRKVAEFFEEHKDIVLIWRPHPLSESTALAMNRKIYEKYEAVIRQFKKIENVIYDDTPDMHCAIALSDAYFGDGGSLLTLYKVTGKPVYLLDSDVDNLKVTPAEQFSCANLMELEQEVCYGTGRACNTLFAINRKTKTVQYIRSILEENRMQENAYGYVVSTEEKIFMLPNFARHIAVVDKKTKEVHYLPNYYKKEDDLKCVSAIRQENKLVITPLFSGDPVLVLNLETEEIKKRALPEDKDNRRSFYYGQSCINNEKLYIPIRTENRILEIAREEVISHKLEKINGGFMQCIFWDDKLWILPADGQYLLQCSKDFRQLNKIEYDEFIPMEDKDKTFLFYRMVLQKENLWLIPRNVPYFIKIEKNGKPTRIDIDHIEVIEYLRQHEQPFSEAVAVEDKIYFPPFMLTDFYVLDTKDNSLKKECFQTQHTEELVSQILECKGEKEYIYRSSLFGFSYFADLVRNKKDIYAKQRKNAVLDTFARNDGSAGKGIFDYVCNEIMDASEED</sequence>
<evidence type="ECO:0000313" key="2">
    <source>
        <dbReference type="Proteomes" id="UP001209666"/>
    </source>
</evidence>
<reference evidence="1 2" key="1">
    <citation type="journal article" date="2021" name="ISME Commun">
        <title>Automated analysis of genomic sequences facilitates high-throughput and comprehensive description of bacteria.</title>
        <authorList>
            <person name="Hitch T.C.A."/>
        </authorList>
    </citation>
    <scope>NUCLEOTIDE SEQUENCE [LARGE SCALE GENOMIC DNA]</scope>
    <source>
        <strain evidence="1 2">Sanger_19</strain>
    </source>
</reference>
<evidence type="ECO:0008006" key="3">
    <source>
        <dbReference type="Google" id="ProtNLM"/>
    </source>
</evidence>
<name>A0ABT2SEI4_9FIRM</name>
<dbReference type="SUPFAM" id="SSF53756">
    <property type="entry name" value="UDP-Glycosyltransferase/glycogen phosphorylase"/>
    <property type="match status" value="1"/>
</dbReference>
<accession>A0ABT2SEI4</accession>
<proteinExistence type="predicted"/>